<dbReference type="SUPFAM" id="SSF56672">
    <property type="entry name" value="DNA/RNA polymerases"/>
    <property type="match status" value="1"/>
</dbReference>
<feature type="compositionally biased region" description="Low complexity" evidence="13">
    <location>
        <begin position="179"/>
        <end position="191"/>
    </location>
</feature>
<dbReference type="InterPro" id="IPR015088">
    <property type="entry name" value="Znf_DNA-dir_DNA_pol_B_alpha"/>
</dbReference>
<evidence type="ECO:0000256" key="10">
    <source>
        <dbReference type="ARBA" id="ARBA00023125"/>
    </source>
</evidence>
<dbReference type="Pfam" id="PF12254">
    <property type="entry name" value="DNA_pol_alpha_N"/>
    <property type="match status" value="1"/>
</dbReference>
<feature type="domain" description="DNA polymerase alpha catalytic subunit N-terminal" evidence="17">
    <location>
        <begin position="16"/>
        <end position="77"/>
    </location>
</feature>
<dbReference type="GO" id="GO:0003688">
    <property type="term" value="F:DNA replication origin binding"/>
    <property type="evidence" value="ECO:0007669"/>
    <property type="project" value="TreeGrafter"/>
</dbReference>
<evidence type="ECO:0000259" key="17">
    <source>
        <dbReference type="Pfam" id="PF12254"/>
    </source>
</evidence>
<comment type="catalytic activity">
    <reaction evidence="12">
        <text>DNA(n) + a 2'-deoxyribonucleoside 5'-triphosphate = DNA(n+1) + diphosphate</text>
        <dbReference type="Rhea" id="RHEA:22508"/>
        <dbReference type="Rhea" id="RHEA-COMP:17339"/>
        <dbReference type="Rhea" id="RHEA-COMP:17340"/>
        <dbReference type="ChEBI" id="CHEBI:33019"/>
        <dbReference type="ChEBI" id="CHEBI:61560"/>
        <dbReference type="ChEBI" id="CHEBI:173112"/>
        <dbReference type="EC" id="2.7.7.7"/>
    </reaction>
</comment>
<keyword evidence="10 12" id="KW-0238">DNA-binding</keyword>
<dbReference type="GO" id="GO:0005658">
    <property type="term" value="C:alpha DNA polymerase:primase complex"/>
    <property type="evidence" value="ECO:0007669"/>
    <property type="project" value="TreeGrafter"/>
</dbReference>
<dbReference type="GO" id="GO:1902975">
    <property type="term" value="P:mitotic DNA replication initiation"/>
    <property type="evidence" value="ECO:0007669"/>
    <property type="project" value="InterPro"/>
</dbReference>
<dbReference type="EMBL" id="KN832977">
    <property type="protein sequence ID" value="KIM88133.1"/>
    <property type="molecule type" value="Genomic_DNA"/>
</dbReference>
<evidence type="ECO:0000259" key="16">
    <source>
        <dbReference type="Pfam" id="PF08996"/>
    </source>
</evidence>
<reference evidence="18 19" key="1">
    <citation type="submission" date="2014-04" db="EMBL/GenBank/DDBJ databases">
        <authorList>
            <consortium name="DOE Joint Genome Institute"/>
            <person name="Kuo A."/>
            <person name="Tarkka M."/>
            <person name="Buscot F."/>
            <person name="Kohler A."/>
            <person name="Nagy L.G."/>
            <person name="Floudas D."/>
            <person name="Copeland A."/>
            <person name="Barry K.W."/>
            <person name="Cichocki N."/>
            <person name="Veneault-Fourrey C."/>
            <person name="LaButti K."/>
            <person name="Lindquist E.A."/>
            <person name="Lipzen A."/>
            <person name="Lundell T."/>
            <person name="Morin E."/>
            <person name="Murat C."/>
            <person name="Sun H."/>
            <person name="Tunlid A."/>
            <person name="Henrissat B."/>
            <person name="Grigoriev I.V."/>
            <person name="Hibbett D.S."/>
            <person name="Martin F."/>
            <person name="Nordberg H.P."/>
            <person name="Cantor M.N."/>
            <person name="Hua S.X."/>
        </authorList>
    </citation>
    <scope>NUCLEOTIDE SEQUENCE [LARGE SCALE GENOMIC DNA]</scope>
    <source>
        <strain evidence="18 19">F 1598</strain>
    </source>
</reference>
<dbReference type="Pfam" id="PF03104">
    <property type="entry name" value="DNA_pol_B_exo1"/>
    <property type="match status" value="1"/>
</dbReference>
<evidence type="ECO:0000256" key="7">
    <source>
        <dbReference type="ARBA" id="ARBA00022771"/>
    </source>
</evidence>
<dbReference type="Gene3D" id="6.10.10.100">
    <property type="match status" value="1"/>
</dbReference>
<evidence type="ECO:0000256" key="1">
    <source>
        <dbReference type="ARBA" id="ARBA00004123"/>
    </source>
</evidence>
<keyword evidence="7" id="KW-0863">Zinc-finger</keyword>
<dbReference type="FunFam" id="1.10.132.60:FF:000004">
    <property type="entry name" value="DNA polymerase"/>
    <property type="match status" value="1"/>
</dbReference>
<evidence type="ECO:0000256" key="13">
    <source>
        <dbReference type="SAM" id="MobiDB-lite"/>
    </source>
</evidence>
<keyword evidence="4 12" id="KW-0548">Nucleotidyltransferase</keyword>
<feature type="region of interest" description="Disordered" evidence="13">
    <location>
        <begin position="64"/>
        <end position="221"/>
    </location>
</feature>
<gene>
    <name evidence="18" type="ORF">PILCRDRAFT_814038</name>
</gene>
<feature type="compositionally biased region" description="Basic and acidic residues" evidence="13">
    <location>
        <begin position="269"/>
        <end position="291"/>
    </location>
</feature>
<comment type="similarity">
    <text evidence="2 12">Belongs to the DNA polymerase type-B family.</text>
</comment>
<dbReference type="STRING" id="765440.A0A0C3BNU4"/>
<dbReference type="FunCoup" id="A0A0C3BNU4">
    <property type="interactions" value="538"/>
</dbReference>
<dbReference type="GO" id="GO:0006272">
    <property type="term" value="P:leading strand elongation"/>
    <property type="evidence" value="ECO:0007669"/>
    <property type="project" value="TreeGrafter"/>
</dbReference>
<dbReference type="Pfam" id="PF00136">
    <property type="entry name" value="DNA_pol_B"/>
    <property type="match status" value="1"/>
</dbReference>
<dbReference type="OrthoDB" id="6755010at2759"/>
<evidence type="ECO:0000256" key="12">
    <source>
        <dbReference type="RuleBase" id="RU000442"/>
    </source>
</evidence>
<dbReference type="GO" id="GO:0003697">
    <property type="term" value="F:single-stranded DNA binding"/>
    <property type="evidence" value="ECO:0007669"/>
    <property type="project" value="TreeGrafter"/>
</dbReference>
<dbReference type="Gene3D" id="3.30.70.2820">
    <property type="match status" value="1"/>
</dbReference>
<dbReference type="FunFam" id="3.30.420.10:FF:000036">
    <property type="entry name" value="DNA polymerase"/>
    <property type="match status" value="1"/>
</dbReference>
<evidence type="ECO:0000256" key="9">
    <source>
        <dbReference type="ARBA" id="ARBA00022932"/>
    </source>
</evidence>
<dbReference type="InterPro" id="IPR006134">
    <property type="entry name" value="DNA-dir_DNA_pol_B_multi_dom"/>
</dbReference>
<dbReference type="GO" id="GO:0008270">
    <property type="term" value="F:zinc ion binding"/>
    <property type="evidence" value="ECO:0007669"/>
    <property type="project" value="UniProtKB-KW"/>
</dbReference>
<dbReference type="Gene3D" id="3.30.420.10">
    <property type="entry name" value="Ribonuclease H-like superfamily/Ribonuclease H"/>
    <property type="match status" value="1"/>
</dbReference>
<dbReference type="GO" id="GO:0003887">
    <property type="term" value="F:DNA-directed DNA polymerase activity"/>
    <property type="evidence" value="ECO:0007669"/>
    <property type="project" value="UniProtKB-KW"/>
</dbReference>
<dbReference type="Gene3D" id="2.40.50.730">
    <property type="match status" value="1"/>
</dbReference>
<dbReference type="Pfam" id="PF08996">
    <property type="entry name" value="zf-DNA_Pol"/>
    <property type="match status" value="1"/>
</dbReference>
<evidence type="ECO:0000256" key="3">
    <source>
        <dbReference type="ARBA" id="ARBA00022679"/>
    </source>
</evidence>
<name>A0A0C3BNU4_PILCF</name>
<evidence type="ECO:0000313" key="18">
    <source>
        <dbReference type="EMBL" id="KIM88133.1"/>
    </source>
</evidence>
<sequence>MADRSRRDRTAKLDKLAEYKRAREGGGRSWKVEDDVNLYDEVTEDQYKSIVRGRLQKDDFVVDDGVTGYMDNGMDDFGEGDDNVESDDDEADRKRKSKKKAKDTSKAKAKPRAPPPPVVAPSISNYRPAVSEDQEQDLLDSILGGMDDVPIITHKKSRKRKPSPEADGHSSSPPPTRFSSYRSGKSASSGYEDTSSDGPIDDGPAVPDSDDLLFSPKKKVKTSGAFGVTPAIDKMGRMEVHSGADDYDSAFDNSFDGVDMDAFMDVDEGDLKPKMSKKEPTNIKSSLDKKPLKPMNGVPNKKDSDNPSWLSVYDSLSIAKDEPLGLNTPSSSGNNSNISALEPDGSLRFFWLDYLEHEGKLYFIGKLKDKDSGAWVSCCVTVEGLQRNLFVLPREKRVEQDEEGTSYETDEVPGMKDVYDDFDRVRKKAGIKGWKAKFVKRKYAFGEADVPKESSWLKVVYGFDEPPLPDTVSSPNFSRIFGTNTNAFELLVLKRKIMGPCWLQIKKPQIDNKGVSWCKLEATVSDPKDINPFSETDPEAPKEVPPLTVMSLSVRTIVNHKENKREVVCATARIWHNIQIDDSTPPEKLPCSVHTFVRPLDRFPPNFEARAKQNSKGMISPMTNERMLLNSLLITTHKADPDVIVGHEFLGVSLDVLLHRMKELKADHWSRIGRFRRAKWPNVGRQGTNLKFLNGRLLCDLASDGAKGMIQSTTWSLTEMCKTHLKSDRQDIDPDDTASYFDGSVSSPDNLLTFVRHCELDAHYQMAIAAKVQILPLTRQLTNLAGNSWNKTLNGGRAERNEYILLHEFHRLKYICPDKTWGKKAAAAVKVEADDDDPDTTKKTTKGKRDKYKGGLVLKPKRGLLDTYILVMDFNSLYPSIIQEYNIDFTTVDSKIEDEDGEEKIPEPPSSDVAQGILPRLIATLVSRRRQVKALMKDKSATPDKIIQYDIKQMALKLTANSMYGCLGFEYSRFYARPLAALTTHMGREILTHTKELAESLSLDVVYGDTDSLFLNSKVTDLAEALKISDHFKKAVNDRYKLLEIDLDAIFQRLLLLQKKKYAAIKIQTDSHTSIEIKGLDMKRREYCALSKSASQYVLEQILSGEATENVVELIHEYLSTIGENVRGGKIKMDEFIIFKRLGKNPEDYPDAKSQPHVQVALSMKSRGGTPRAGDVIPYIFCLGPGGETSKNAQADRARHPDEVRKAENNLQIDYEYYLAHQVFPPIERLCDPIEGTDRARLAECLGLDPERYRGNLGESEERAFSTLDSQISDTDRFKDSTPFLIRCRHCQGQVPFEPIYNRDSSILQANGPTCPGCQTAFGTVSLQAQLVAQIRESISKYYEGWTICDDPTCGSRTRMMGVYGRRCLRQGCRGTVGFEYSDAFLYNQLRYYSFLFNAEKAVKAATGTSKFDEVTTVTFANGEFLRIMTNTVEKYMDQCGRRWVELSSIFSFMKM</sequence>
<dbReference type="GO" id="GO:0000166">
    <property type="term" value="F:nucleotide binding"/>
    <property type="evidence" value="ECO:0007669"/>
    <property type="project" value="InterPro"/>
</dbReference>
<dbReference type="NCBIfam" id="TIGR00592">
    <property type="entry name" value="pol2"/>
    <property type="match status" value="1"/>
</dbReference>
<accession>A0A0C3BNU4</accession>
<dbReference type="InterPro" id="IPR024647">
    <property type="entry name" value="DNA_pol_a_cat_su_N"/>
</dbReference>
<dbReference type="InterPro" id="IPR006172">
    <property type="entry name" value="DNA-dir_DNA_pol_B"/>
</dbReference>
<feature type="domain" description="Zinc finger DNA-directed DNA polymerase family B alpha" evidence="16">
    <location>
        <begin position="1270"/>
        <end position="1451"/>
    </location>
</feature>
<dbReference type="GO" id="GO:0003682">
    <property type="term" value="F:chromatin binding"/>
    <property type="evidence" value="ECO:0007669"/>
    <property type="project" value="TreeGrafter"/>
</dbReference>
<dbReference type="PROSITE" id="PS00116">
    <property type="entry name" value="DNA_POLYMERASE_B"/>
    <property type="match status" value="1"/>
</dbReference>
<keyword evidence="8" id="KW-0862">Zinc</keyword>
<dbReference type="CDD" id="cd05532">
    <property type="entry name" value="POLBc_alpha"/>
    <property type="match status" value="1"/>
</dbReference>
<dbReference type="FunFam" id="1.10.287.690:FF:000003">
    <property type="entry name" value="DNA polymerase"/>
    <property type="match status" value="1"/>
</dbReference>
<feature type="compositionally biased region" description="Basic residues" evidence="13">
    <location>
        <begin position="94"/>
        <end position="111"/>
    </location>
</feature>
<dbReference type="InterPro" id="IPR006133">
    <property type="entry name" value="DNA-dir_DNA_pol_B_exonuc"/>
</dbReference>
<dbReference type="SMART" id="SM00486">
    <property type="entry name" value="POLBc"/>
    <property type="match status" value="1"/>
</dbReference>
<feature type="domain" description="DNA-directed DNA polymerase family B multifunctional" evidence="14">
    <location>
        <begin position="788"/>
        <end position="1234"/>
    </location>
</feature>
<feature type="domain" description="DNA-directed DNA polymerase family B exonuclease" evidence="15">
    <location>
        <begin position="479"/>
        <end position="705"/>
    </location>
</feature>
<reference evidence="19" key="2">
    <citation type="submission" date="2015-01" db="EMBL/GenBank/DDBJ databases">
        <title>Evolutionary Origins and Diversification of the Mycorrhizal Mutualists.</title>
        <authorList>
            <consortium name="DOE Joint Genome Institute"/>
            <consortium name="Mycorrhizal Genomics Consortium"/>
            <person name="Kohler A."/>
            <person name="Kuo A."/>
            <person name="Nagy L.G."/>
            <person name="Floudas D."/>
            <person name="Copeland A."/>
            <person name="Barry K.W."/>
            <person name="Cichocki N."/>
            <person name="Veneault-Fourrey C."/>
            <person name="LaButti K."/>
            <person name="Lindquist E.A."/>
            <person name="Lipzen A."/>
            <person name="Lundell T."/>
            <person name="Morin E."/>
            <person name="Murat C."/>
            <person name="Riley R."/>
            <person name="Ohm R."/>
            <person name="Sun H."/>
            <person name="Tunlid A."/>
            <person name="Henrissat B."/>
            <person name="Grigoriev I.V."/>
            <person name="Hibbett D.S."/>
            <person name="Martin F."/>
        </authorList>
    </citation>
    <scope>NUCLEOTIDE SEQUENCE [LARGE SCALE GENOMIC DNA]</scope>
    <source>
        <strain evidence="19">F 1598</strain>
    </source>
</reference>
<evidence type="ECO:0000256" key="11">
    <source>
        <dbReference type="ARBA" id="ARBA00023242"/>
    </source>
</evidence>
<dbReference type="Gene3D" id="1.10.3200.20">
    <property type="entry name" value="DNA Polymerase alpha, zinc finger"/>
    <property type="match status" value="1"/>
</dbReference>
<evidence type="ECO:0000256" key="6">
    <source>
        <dbReference type="ARBA" id="ARBA00022723"/>
    </source>
</evidence>
<dbReference type="HOGENOM" id="CLU_001718_1_0_1"/>
<dbReference type="Gene3D" id="3.90.1600.10">
    <property type="entry name" value="Palm domain of DNA polymerase"/>
    <property type="match status" value="1"/>
</dbReference>
<evidence type="ECO:0000256" key="8">
    <source>
        <dbReference type="ARBA" id="ARBA00022833"/>
    </source>
</evidence>
<dbReference type="InterPro" id="IPR036397">
    <property type="entry name" value="RNaseH_sf"/>
</dbReference>
<feature type="compositionally biased region" description="Acidic residues" evidence="13">
    <location>
        <begin position="73"/>
        <end position="90"/>
    </location>
</feature>
<keyword evidence="11" id="KW-0539">Nucleus</keyword>
<dbReference type="PRINTS" id="PR00106">
    <property type="entry name" value="DNAPOLB"/>
</dbReference>
<dbReference type="Gene3D" id="1.10.132.60">
    <property type="entry name" value="DNA polymerase family B, C-terminal domain"/>
    <property type="match status" value="1"/>
</dbReference>
<proteinExistence type="inferred from homology"/>
<dbReference type="GO" id="GO:0006281">
    <property type="term" value="P:DNA repair"/>
    <property type="evidence" value="ECO:0007669"/>
    <property type="project" value="UniProtKB-ARBA"/>
</dbReference>
<dbReference type="InterPro" id="IPR042087">
    <property type="entry name" value="DNA_pol_B_thumb"/>
</dbReference>
<evidence type="ECO:0000256" key="5">
    <source>
        <dbReference type="ARBA" id="ARBA00022705"/>
    </source>
</evidence>
<dbReference type="InterPro" id="IPR043502">
    <property type="entry name" value="DNA/RNA_pol_sf"/>
</dbReference>
<keyword evidence="3 12" id="KW-0808">Transferase</keyword>
<evidence type="ECO:0000256" key="4">
    <source>
        <dbReference type="ARBA" id="ARBA00022695"/>
    </source>
</evidence>
<dbReference type="Gene3D" id="1.10.287.690">
    <property type="entry name" value="Helix hairpin bin"/>
    <property type="match status" value="1"/>
</dbReference>
<dbReference type="GO" id="GO:0006273">
    <property type="term" value="P:lagging strand elongation"/>
    <property type="evidence" value="ECO:0007669"/>
    <property type="project" value="TreeGrafter"/>
</dbReference>
<protein>
    <recommendedName>
        <fullName evidence="12">DNA polymerase</fullName>
        <ecNumber evidence="12">2.7.7.7</ecNumber>
    </recommendedName>
</protein>
<keyword evidence="9 12" id="KW-0239">DNA-directed DNA polymerase</keyword>
<evidence type="ECO:0000259" key="14">
    <source>
        <dbReference type="Pfam" id="PF00136"/>
    </source>
</evidence>
<dbReference type="CDD" id="cd05776">
    <property type="entry name" value="DNA_polB_alpha_exo"/>
    <property type="match status" value="1"/>
</dbReference>
<comment type="subcellular location">
    <subcellularLocation>
        <location evidence="1">Nucleus</location>
    </subcellularLocation>
</comment>
<keyword evidence="5 12" id="KW-0235">DNA replication</keyword>
<dbReference type="PANTHER" id="PTHR45861">
    <property type="entry name" value="DNA POLYMERASE ALPHA CATALYTIC SUBUNIT"/>
    <property type="match status" value="1"/>
</dbReference>
<dbReference type="FunFam" id="3.30.70.2820:FF:000001">
    <property type="entry name" value="DNA polymerase"/>
    <property type="match status" value="1"/>
</dbReference>
<keyword evidence="6" id="KW-0479">Metal-binding</keyword>
<keyword evidence="19" id="KW-1185">Reference proteome</keyword>
<evidence type="ECO:0000256" key="2">
    <source>
        <dbReference type="ARBA" id="ARBA00005755"/>
    </source>
</evidence>
<dbReference type="InParanoid" id="A0A0C3BNU4"/>
<organism evidence="18 19">
    <name type="scientific">Piloderma croceum (strain F 1598)</name>
    <dbReference type="NCBI Taxonomy" id="765440"/>
    <lineage>
        <taxon>Eukaryota</taxon>
        <taxon>Fungi</taxon>
        <taxon>Dikarya</taxon>
        <taxon>Basidiomycota</taxon>
        <taxon>Agaricomycotina</taxon>
        <taxon>Agaricomycetes</taxon>
        <taxon>Agaricomycetidae</taxon>
        <taxon>Atheliales</taxon>
        <taxon>Atheliaceae</taxon>
        <taxon>Piloderma</taxon>
    </lineage>
</organism>
<dbReference type="InterPro" id="IPR012337">
    <property type="entry name" value="RNaseH-like_sf"/>
</dbReference>
<dbReference type="InterPro" id="IPR017964">
    <property type="entry name" value="DNA-dir_DNA_pol_B_CS"/>
</dbReference>
<feature type="region of interest" description="Disordered" evidence="13">
    <location>
        <begin position="269"/>
        <end position="306"/>
    </location>
</feature>
<dbReference type="InterPro" id="IPR038256">
    <property type="entry name" value="Pol_alpha_znc_sf"/>
</dbReference>
<evidence type="ECO:0000313" key="19">
    <source>
        <dbReference type="Proteomes" id="UP000054166"/>
    </source>
</evidence>
<evidence type="ECO:0000259" key="15">
    <source>
        <dbReference type="Pfam" id="PF03104"/>
    </source>
</evidence>
<dbReference type="Proteomes" id="UP000054166">
    <property type="component" value="Unassembled WGS sequence"/>
</dbReference>
<dbReference type="EC" id="2.7.7.7" evidence="12"/>
<dbReference type="InterPro" id="IPR045846">
    <property type="entry name" value="POLBc_alpha"/>
</dbReference>
<dbReference type="InterPro" id="IPR023211">
    <property type="entry name" value="DNA_pol_palm_dom_sf"/>
</dbReference>
<dbReference type="PANTHER" id="PTHR45861:SF1">
    <property type="entry name" value="DNA POLYMERASE ALPHA CATALYTIC SUBUNIT"/>
    <property type="match status" value="1"/>
</dbReference>
<dbReference type="SUPFAM" id="SSF53098">
    <property type="entry name" value="Ribonuclease H-like"/>
    <property type="match status" value="1"/>
</dbReference>